<dbReference type="InterPro" id="IPR011033">
    <property type="entry name" value="PRC_barrel-like_sf"/>
</dbReference>
<name>F6D3E1_METPW</name>
<dbReference type="OrthoDB" id="69476at2157"/>
<dbReference type="eggNOG" id="arCOG02155">
    <property type="taxonomic scope" value="Archaea"/>
</dbReference>
<dbReference type="EMBL" id="CP002772">
    <property type="protein sequence ID" value="AEG18733.1"/>
    <property type="molecule type" value="Genomic_DNA"/>
</dbReference>
<evidence type="ECO:0000256" key="1">
    <source>
        <dbReference type="SAM" id="MobiDB-lite"/>
    </source>
</evidence>
<evidence type="ECO:0000313" key="4">
    <source>
        <dbReference type="Proteomes" id="UP000009231"/>
    </source>
</evidence>
<dbReference type="Proteomes" id="UP000009231">
    <property type="component" value="Chromosome"/>
</dbReference>
<dbReference type="Gene3D" id="2.30.30.240">
    <property type="entry name" value="PRC-barrel domain"/>
    <property type="match status" value="1"/>
</dbReference>
<keyword evidence="4" id="KW-1185">Reference proteome</keyword>
<reference evidence="3 4" key="1">
    <citation type="journal article" date="2014" name="Int. J. Syst. Evol. Microbiol.">
        <title>Methanobacterium paludis sp. nov. and a novel strain of Methanobacterium lacus isolated from northern peatlands.</title>
        <authorList>
            <person name="Cadillo-Quiroz H."/>
            <person name="Brauer S.L."/>
            <person name="Goodson N."/>
            <person name="Yavitt J.B."/>
            <person name="Zinder S.H."/>
        </authorList>
    </citation>
    <scope>NUCLEOTIDE SEQUENCE [LARGE SCALE GENOMIC DNA]</scope>
    <source>
        <strain evidence="4">DSM 25820 / JCM 18151 / SWAN1</strain>
    </source>
</reference>
<feature type="region of interest" description="Disordered" evidence="1">
    <location>
        <begin position="88"/>
        <end position="137"/>
    </location>
</feature>
<feature type="compositionally biased region" description="Basic and acidic residues" evidence="1">
    <location>
        <begin position="88"/>
        <end position="105"/>
    </location>
</feature>
<dbReference type="InterPro" id="IPR027275">
    <property type="entry name" value="PRC-brl_dom"/>
</dbReference>
<dbReference type="RefSeq" id="WP_013826232.1">
    <property type="nucleotide sequence ID" value="NC_015574.1"/>
</dbReference>
<accession>F6D3E1</accession>
<dbReference type="KEGG" id="mew:MSWAN_1722"/>
<evidence type="ECO:0000259" key="2">
    <source>
        <dbReference type="Pfam" id="PF05239"/>
    </source>
</evidence>
<proteinExistence type="predicted"/>
<dbReference type="HOGENOM" id="CLU_1860731_0_0_2"/>
<organism evidence="3 4">
    <name type="scientific">Methanobacterium paludis (strain DSM 25820 / JCM 18151 / SWAN1)</name>
    <dbReference type="NCBI Taxonomy" id="868131"/>
    <lineage>
        <taxon>Archaea</taxon>
        <taxon>Methanobacteriati</taxon>
        <taxon>Methanobacteriota</taxon>
        <taxon>Methanomada group</taxon>
        <taxon>Methanobacteria</taxon>
        <taxon>Methanobacteriales</taxon>
        <taxon>Methanobacteriaceae</taxon>
        <taxon>Methanobacterium</taxon>
    </lineage>
</organism>
<sequence>MVVILSSGSVNVELKAKKFLGKKVLDNDLFVVGEISDFNLDTETWSITALMVSTGILGIEGSFKVDHDEVAKIGDQVMLNLTKDEINERADRPLQKGAESAKKTLESVGKSVTKTGGDIKKSVKGKSLRKKEEGEDE</sequence>
<protein>
    <recommendedName>
        <fullName evidence="2">PRC-barrel domain-containing protein</fullName>
    </recommendedName>
</protein>
<dbReference type="GeneID" id="10669232"/>
<dbReference type="SUPFAM" id="SSF50346">
    <property type="entry name" value="PRC-barrel domain"/>
    <property type="match status" value="1"/>
</dbReference>
<dbReference type="AlphaFoldDB" id="F6D3E1"/>
<dbReference type="STRING" id="868131.MSWAN_1722"/>
<evidence type="ECO:0000313" key="3">
    <source>
        <dbReference type="EMBL" id="AEG18733.1"/>
    </source>
</evidence>
<gene>
    <name evidence="3" type="ordered locus">MSWAN_1722</name>
</gene>
<dbReference type="Pfam" id="PF05239">
    <property type="entry name" value="PRC"/>
    <property type="match status" value="1"/>
</dbReference>
<feature type="domain" description="PRC-barrel" evidence="2">
    <location>
        <begin position="13"/>
        <end position="85"/>
    </location>
</feature>